<organism evidence="2 3">
    <name type="scientific">Prorocentrum cordatum</name>
    <dbReference type="NCBI Taxonomy" id="2364126"/>
    <lineage>
        <taxon>Eukaryota</taxon>
        <taxon>Sar</taxon>
        <taxon>Alveolata</taxon>
        <taxon>Dinophyceae</taxon>
        <taxon>Prorocentrales</taxon>
        <taxon>Prorocentraceae</taxon>
        <taxon>Prorocentrum</taxon>
    </lineage>
</organism>
<sequence>MDEAALYLGLGRLPSADPPEDGDAQGSPRQGDGGPGAFCIGALLDAANVAGQSARRRLDAFTGESFRGAGHVRYLTKCREASRAQRREQEIAQDSEALNSAWNHERLHIGDKVGEASGVEDGAHPNTWSLPAVLSAAWKQLGSNKVVRFGVDGMSRSLGVLTCVAAAIYEEQVDFVSERVEEMKAQKVCPVIFKFYDCTPLRLAFGQLQSQLYPCARYLICKDGEWKSLKLEDYLKERPRHAGALRSGVVEMLAQGAMCCHVDPGSHELSGFRVFCRPKILQAGNADCIYRATEDEIPSFSAEGLQHLCQACPYVILHEAPDAHSANIRKKAKTSEVIPKNCLHVGASCDVHQAHRMIEMKEKKVIGSLHAIAVSCSHPAFQNRLQDALRKVIDRLEYTRGEPDEAVLRRNRKLANHTLLRRKTAILDDAMDDERDYDMAVDTFLSFWNSDWRLCRVGHVCRGCCAGPEDAKHRMFSAAMSVDLLQSRDCDLPSLDDWGSCGRACGLTSIGLLCHNILSECFGVAMPDWQSMLPPREDADNDQDDNKVMARLKVRKKAWRSKCTFEDPEARRKILLMNWMAAPVEKLMANLQYLDRAGKGLYDVCVNNEWNPILVCKQRLTQLVREGADGDLGPLFESTPFVDHSALLEQATWRFLKYDTDPYLFARWVHPAADPACRDQIPQHFFGLKPCCRDQGFSEKVYELLGTPDAMVASEDFKLALRAWAINYKFTDMFSERLLAKVMTEHSQRGGADPRAPTRTQLLEDGVHLRRRRDLKSSKPRSAFVNWMCKQEADRKSKKIKLDKEQYHTWQLEKRNEFFELSRDRLLIEEGEAKEAHDAKMSAVEEASESFRALKPASAIESIIGLIGDVRTPYRAAAFDARIRRKLGMATDAKAPGFTKYVEEFRAPQRSQMFVEGRNATGDQVFKVKMPCPLVHPGFCVTDDAAVAVGARSCADQLCKIAGDIGGQFMHLRFRAGPDWLLSSWAAVAHKRGASPRIVMLAACALNEDTSTLAIEQNQDLCFEYVPGVTFMGCFFRQAPRDSDIEVYWSLAPIDLAAPLQRSASQVTLRPDWRAFVQVGENKLYPPERVFRDPVADGKKKDMMSGLRSALDLPKRWRADAAGVRLLKPAGLAEGESYLHLRRLLQLADLAAGCLGPAGRSRATDTSSLMRLAGR</sequence>
<dbReference type="Proteomes" id="UP001189429">
    <property type="component" value="Unassembled WGS sequence"/>
</dbReference>
<gene>
    <name evidence="2" type="ORF">PCOR1329_LOCUS32385</name>
</gene>
<protein>
    <submittedName>
        <fullName evidence="2">Uncharacterized protein</fullName>
    </submittedName>
</protein>
<evidence type="ECO:0000313" key="3">
    <source>
        <dbReference type="Proteomes" id="UP001189429"/>
    </source>
</evidence>
<name>A0ABN9STC4_9DINO</name>
<accession>A0ABN9STC4</accession>
<reference evidence="2" key="1">
    <citation type="submission" date="2023-10" db="EMBL/GenBank/DDBJ databases">
        <authorList>
            <person name="Chen Y."/>
            <person name="Shah S."/>
            <person name="Dougan E. K."/>
            <person name="Thang M."/>
            <person name="Chan C."/>
        </authorList>
    </citation>
    <scope>NUCLEOTIDE SEQUENCE [LARGE SCALE GENOMIC DNA]</scope>
</reference>
<dbReference type="EMBL" id="CAUYUJ010013113">
    <property type="protein sequence ID" value="CAK0835545.1"/>
    <property type="molecule type" value="Genomic_DNA"/>
</dbReference>
<evidence type="ECO:0000256" key="1">
    <source>
        <dbReference type="SAM" id="MobiDB-lite"/>
    </source>
</evidence>
<comment type="caution">
    <text evidence="2">The sequence shown here is derived from an EMBL/GenBank/DDBJ whole genome shotgun (WGS) entry which is preliminary data.</text>
</comment>
<feature type="region of interest" description="Disordered" evidence="1">
    <location>
        <begin position="8"/>
        <end position="35"/>
    </location>
</feature>
<evidence type="ECO:0000313" key="2">
    <source>
        <dbReference type="EMBL" id="CAK0835545.1"/>
    </source>
</evidence>
<proteinExistence type="predicted"/>
<keyword evidence="3" id="KW-1185">Reference proteome</keyword>